<dbReference type="EMBL" id="CP019791">
    <property type="protein sequence ID" value="AQT68092.1"/>
    <property type="molecule type" value="Genomic_DNA"/>
</dbReference>
<organism evidence="6 7">
    <name type="scientific">Anaerohalosphaera lusitana</name>
    <dbReference type="NCBI Taxonomy" id="1936003"/>
    <lineage>
        <taxon>Bacteria</taxon>
        <taxon>Pseudomonadati</taxon>
        <taxon>Planctomycetota</taxon>
        <taxon>Phycisphaerae</taxon>
        <taxon>Sedimentisphaerales</taxon>
        <taxon>Anaerohalosphaeraceae</taxon>
        <taxon>Anaerohalosphaera</taxon>
    </lineage>
</organism>
<dbReference type="SUPFAM" id="SSF88946">
    <property type="entry name" value="Sigma2 domain of RNA polymerase sigma factors"/>
    <property type="match status" value="1"/>
</dbReference>
<dbReference type="InterPro" id="IPR007627">
    <property type="entry name" value="RNA_pol_sigma70_r2"/>
</dbReference>
<dbReference type="KEGG" id="alus:STSP2_01247"/>
<evidence type="ECO:0000256" key="4">
    <source>
        <dbReference type="ARBA" id="ARBA00023163"/>
    </source>
</evidence>
<dbReference type="GO" id="GO:0006352">
    <property type="term" value="P:DNA-templated transcription initiation"/>
    <property type="evidence" value="ECO:0007669"/>
    <property type="project" value="InterPro"/>
</dbReference>
<dbReference type="GO" id="GO:0016987">
    <property type="term" value="F:sigma factor activity"/>
    <property type="evidence" value="ECO:0007669"/>
    <property type="project" value="UniProtKB-KW"/>
</dbReference>
<dbReference type="Proteomes" id="UP000189674">
    <property type="component" value="Chromosome"/>
</dbReference>
<gene>
    <name evidence="6" type="ORF">STSP2_01247</name>
</gene>
<reference evidence="7" key="1">
    <citation type="submission" date="2017-02" db="EMBL/GenBank/DDBJ databases">
        <title>Comparative genomics and description of representatives of a novel lineage of planctomycetes thriving in anoxic sediments.</title>
        <authorList>
            <person name="Spring S."/>
            <person name="Bunk B."/>
            <person name="Sproer C."/>
        </authorList>
    </citation>
    <scope>NUCLEOTIDE SEQUENCE [LARGE SCALE GENOMIC DNA]</scope>
    <source>
        <strain evidence="7">ST-NAGAB-D1</strain>
    </source>
</reference>
<evidence type="ECO:0000313" key="7">
    <source>
        <dbReference type="Proteomes" id="UP000189674"/>
    </source>
</evidence>
<dbReference type="InterPro" id="IPR013324">
    <property type="entry name" value="RNA_pol_sigma_r3/r4-like"/>
</dbReference>
<keyword evidence="4" id="KW-0804">Transcription</keyword>
<dbReference type="AlphaFoldDB" id="A0A1U9NJI9"/>
<dbReference type="Gene3D" id="1.10.1740.10">
    <property type="match status" value="1"/>
</dbReference>
<accession>A0A1U9NJI9</accession>
<dbReference type="SUPFAM" id="SSF88659">
    <property type="entry name" value="Sigma3 and sigma4 domains of RNA polymerase sigma factors"/>
    <property type="match status" value="1"/>
</dbReference>
<dbReference type="NCBIfam" id="TIGR02937">
    <property type="entry name" value="sigma70-ECF"/>
    <property type="match status" value="1"/>
</dbReference>
<dbReference type="InterPro" id="IPR014284">
    <property type="entry name" value="RNA_pol_sigma-70_dom"/>
</dbReference>
<proteinExistence type="inferred from homology"/>
<evidence type="ECO:0000259" key="5">
    <source>
        <dbReference type="Pfam" id="PF04542"/>
    </source>
</evidence>
<dbReference type="PANTHER" id="PTHR43133:SF51">
    <property type="entry name" value="RNA POLYMERASE SIGMA FACTOR"/>
    <property type="match status" value="1"/>
</dbReference>
<dbReference type="RefSeq" id="WP_146660810.1">
    <property type="nucleotide sequence ID" value="NZ_CP019791.1"/>
</dbReference>
<protein>
    <submittedName>
        <fullName evidence="6">RNA polymerase sigma factor</fullName>
    </submittedName>
</protein>
<dbReference type="InterPro" id="IPR039425">
    <property type="entry name" value="RNA_pol_sigma-70-like"/>
</dbReference>
<dbReference type="InterPro" id="IPR013325">
    <property type="entry name" value="RNA_pol_sigma_r2"/>
</dbReference>
<keyword evidence="2" id="KW-0805">Transcription regulation</keyword>
<dbReference type="PANTHER" id="PTHR43133">
    <property type="entry name" value="RNA POLYMERASE ECF-TYPE SIGMA FACTO"/>
    <property type="match status" value="1"/>
</dbReference>
<dbReference type="InterPro" id="IPR036388">
    <property type="entry name" value="WH-like_DNA-bd_sf"/>
</dbReference>
<evidence type="ECO:0000313" key="6">
    <source>
        <dbReference type="EMBL" id="AQT68092.1"/>
    </source>
</evidence>
<sequence length="184" mass="21600">MSDVREESSQPDNYHRLLYQNQSRIYAYVLTMVGNYSDADDVMQETISFMWKRFEDFELGSDFVAWGIRIARYKILEHRRRQKKHDIVQYSDGSFEKLSSLAVNKNDNLSNQNVKLKECLKKLKHFKKRYFTVIALKFFENCNTNDIAKRIGVSVPNVYTIMSRAYGYLLACMKKSMSSAVSKI</sequence>
<comment type="similarity">
    <text evidence="1">Belongs to the sigma-70 factor family. ECF subfamily.</text>
</comment>
<dbReference type="STRING" id="1936003.STSP2_01247"/>
<dbReference type="OrthoDB" id="6383365at2"/>
<dbReference type="Pfam" id="PF04542">
    <property type="entry name" value="Sigma70_r2"/>
    <property type="match status" value="1"/>
</dbReference>
<evidence type="ECO:0000256" key="2">
    <source>
        <dbReference type="ARBA" id="ARBA00023015"/>
    </source>
</evidence>
<evidence type="ECO:0000256" key="3">
    <source>
        <dbReference type="ARBA" id="ARBA00023082"/>
    </source>
</evidence>
<keyword evidence="3" id="KW-0731">Sigma factor</keyword>
<keyword evidence="7" id="KW-1185">Reference proteome</keyword>
<dbReference type="Gene3D" id="1.10.10.10">
    <property type="entry name" value="Winged helix-like DNA-binding domain superfamily/Winged helix DNA-binding domain"/>
    <property type="match status" value="1"/>
</dbReference>
<name>A0A1U9NJI9_9BACT</name>
<feature type="domain" description="RNA polymerase sigma-70 region 2" evidence="5">
    <location>
        <begin position="20"/>
        <end position="84"/>
    </location>
</feature>
<evidence type="ECO:0000256" key="1">
    <source>
        <dbReference type="ARBA" id="ARBA00010641"/>
    </source>
</evidence>